<name>A0ABU5NLD5_9BACI</name>
<feature type="binding site" evidence="6 7">
    <location>
        <position position="13"/>
    </location>
    <ligand>
        <name>Zn(2+)</name>
        <dbReference type="ChEBI" id="CHEBI:29105"/>
    </ligand>
</feature>
<dbReference type="InterPro" id="IPR038366">
    <property type="entry name" value="Znf_CppX_C4_sf"/>
</dbReference>
<sequence length="423" mass="46601">MFKFNDEKGNLKCSFCGKPQDQVRKLVAGPGVYICDECIELCSEIVVEELGVEEEIEFQDIPKPKEILTILDEYVIGQERAKKALAVAVYNHYKRINTNSKIDDVELAKSNIVLIGPTGSGKTLLAQTLARILNVPFAIADATSLTEAGYVGEDVENILLKLIQSADYDIERAEKGIIYIDEIDKVARKSENPSITRDVSGEGVQQALLKILEGTVASVPPQGGRKHPHQEFLQIDTTNILFIVGGAFDGIETIIKRRQGEKVIGFGSDPNKVDVDEGSIMSKLIPEDLLKFGLIPEFIGRLPVLASLEQLNEAALVQILTEPKNALAKQYQKMLELDGVELEFDEGALVEIAKEAIERKTGARGLRSIIESTMLDVMYELPSREDVKKCIITAKTITDKEKPKLLLEDGTELDEGSDTKTSA</sequence>
<keyword evidence="2 6" id="KW-0547">Nucleotide-binding</keyword>
<accession>A0ABU5NLD5</accession>
<keyword evidence="10" id="KW-0378">Hydrolase</keyword>
<dbReference type="NCBIfam" id="TIGR00382">
    <property type="entry name" value="clpX"/>
    <property type="match status" value="1"/>
</dbReference>
<dbReference type="PROSITE" id="PS51902">
    <property type="entry name" value="CLPX_ZB"/>
    <property type="match status" value="1"/>
</dbReference>
<evidence type="ECO:0000256" key="6">
    <source>
        <dbReference type="HAMAP-Rule" id="MF_00175"/>
    </source>
</evidence>
<dbReference type="InterPro" id="IPR046425">
    <property type="entry name" value="ClpX_bact"/>
</dbReference>
<dbReference type="InterPro" id="IPR050052">
    <property type="entry name" value="ATP-dep_Clp_protease_ClpX"/>
</dbReference>
<dbReference type="Pfam" id="PF07724">
    <property type="entry name" value="AAA_2"/>
    <property type="match status" value="1"/>
</dbReference>
<dbReference type="HAMAP" id="MF_00175">
    <property type="entry name" value="ClpX"/>
    <property type="match status" value="1"/>
</dbReference>
<keyword evidence="3 6" id="KW-0862">Zinc</keyword>
<dbReference type="SMART" id="SM00382">
    <property type="entry name" value="AAA"/>
    <property type="match status" value="1"/>
</dbReference>
<dbReference type="Pfam" id="PF06689">
    <property type="entry name" value="zf-C4_ClpX"/>
    <property type="match status" value="1"/>
</dbReference>
<evidence type="ECO:0000256" key="5">
    <source>
        <dbReference type="ARBA" id="ARBA00023186"/>
    </source>
</evidence>
<dbReference type="RefSeq" id="WP_322611647.1">
    <property type="nucleotide sequence ID" value="NZ_JAXLNX010000011.1"/>
</dbReference>
<dbReference type="Gene3D" id="1.10.8.60">
    <property type="match status" value="1"/>
</dbReference>
<dbReference type="InterPro" id="IPR019489">
    <property type="entry name" value="Clp_ATPase_C"/>
</dbReference>
<dbReference type="GO" id="GO:0004252">
    <property type="term" value="F:serine-type endopeptidase activity"/>
    <property type="evidence" value="ECO:0007669"/>
    <property type="project" value="UniProtKB-EC"/>
</dbReference>
<dbReference type="InterPro" id="IPR010603">
    <property type="entry name" value="Znf_CppX_C4"/>
</dbReference>
<feature type="binding site" evidence="6 7">
    <location>
        <position position="38"/>
    </location>
    <ligand>
        <name>Zn(2+)</name>
        <dbReference type="ChEBI" id="CHEBI:29105"/>
    </ligand>
</feature>
<dbReference type="InterPro" id="IPR003593">
    <property type="entry name" value="AAA+_ATPase"/>
</dbReference>
<comment type="function">
    <text evidence="6">ATP-dependent specificity component of the Clp protease. It directs the protease to specific substrates. Can perform chaperone functions in the absence of ClpP.</text>
</comment>
<dbReference type="Pfam" id="PF10431">
    <property type="entry name" value="ClpB_D2-small"/>
    <property type="match status" value="1"/>
</dbReference>
<feature type="binding site" evidence="6 7">
    <location>
        <position position="35"/>
    </location>
    <ligand>
        <name>Zn(2+)</name>
        <dbReference type="ChEBI" id="CHEBI:29105"/>
    </ligand>
</feature>
<dbReference type="GO" id="GO:0005524">
    <property type="term" value="F:ATP binding"/>
    <property type="evidence" value="ECO:0007669"/>
    <property type="project" value="UniProtKB-KW"/>
</dbReference>
<dbReference type="SUPFAM" id="SSF57716">
    <property type="entry name" value="Glucocorticoid receptor-like (DNA-binding domain)"/>
    <property type="match status" value="1"/>
</dbReference>
<evidence type="ECO:0000259" key="9">
    <source>
        <dbReference type="PROSITE" id="PS51902"/>
    </source>
</evidence>
<organism evidence="10 11">
    <name type="scientific">Lysinibacillus irui</name>
    <dbReference type="NCBI Taxonomy" id="2998077"/>
    <lineage>
        <taxon>Bacteria</taxon>
        <taxon>Bacillati</taxon>
        <taxon>Bacillota</taxon>
        <taxon>Bacilli</taxon>
        <taxon>Bacillales</taxon>
        <taxon>Bacillaceae</taxon>
        <taxon>Lysinibacillus</taxon>
    </lineage>
</organism>
<keyword evidence="4 6" id="KW-0067">ATP-binding</keyword>
<evidence type="ECO:0000256" key="8">
    <source>
        <dbReference type="SAM" id="MobiDB-lite"/>
    </source>
</evidence>
<feature type="domain" description="ClpX-type ZB" evidence="9">
    <location>
        <begin position="1"/>
        <end position="54"/>
    </location>
</feature>
<dbReference type="Proteomes" id="UP001289615">
    <property type="component" value="Unassembled WGS sequence"/>
</dbReference>
<evidence type="ECO:0000313" key="10">
    <source>
        <dbReference type="EMBL" id="MEA0976851.1"/>
    </source>
</evidence>
<comment type="subunit">
    <text evidence="6">Component of the ClpX-ClpP complex. Forms a hexameric ring that, in the presence of ATP, binds to fourteen ClpP subunits assembled into a disk-like structure with a central cavity, resembling the structure of eukaryotic proteasomes.</text>
</comment>
<proteinExistence type="inferred from homology"/>
<dbReference type="SUPFAM" id="SSF52540">
    <property type="entry name" value="P-loop containing nucleoside triphosphate hydrolases"/>
    <property type="match status" value="1"/>
</dbReference>
<feature type="region of interest" description="Disordered" evidence="8">
    <location>
        <begin position="404"/>
        <end position="423"/>
    </location>
</feature>
<evidence type="ECO:0000256" key="3">
    <source>
        <dbReference type="ARBA" id="ARBA00022833"/>
    </source>
</evidence>
<dbReference type="PANTHER" id="PTHR48102:SF7">
    <property type="entry name" value="ATP-DEPENDENT CLP PROTEASE ATP-BINDING SUBUNIT CLPX-LIKE, MITOCHONDRIAL"/>
    <property type="match status" value="1"/>
</dbReference>
<dbReference type="SMART" id="SM00994">
    <property type="entry name" value="zf-C4_ClpX"/>
    <property type="match status" value="1"/>
</dbReference>
<dbReference type="InterPro" id="IPR003959">
    <property type="entry name" value="ATPase_AAA_core"/>
</dbReference>
<evidence type="ECO:0000256" key="7">
    <source>
        <dbReference type="PROSITE-ProRule" id="PRU01250"/>
    </source>
</evidence>
<reference evidence="10 11" key="1">
    <citation type="submission" date="2023-12" db="EMBL/GenBank/DDBJ databases">
        <title>Genome comparison identifies genes involved in endophytic behavior of Lysinibacillus irui and provides insights into its role as a plant-growth promoting bacterium.</title>
        <authorList>
            <person name="Hilario S."/>
            <person name="Matos I."/>
            <person name="Goncalves M.F.M."/>
            <person name="Pardo C.A."/>
            <person name="Santos M.J."/>
        </authorList>
    </citation>
    <scope>NUCLEOTIDE SEQUENCE [LARGE SCALE GENOMIC DNA]</scope>
    <source>
        <strain evidence="10 11">B3</strain>
    </source>
</reference>
<gene>
    <name evidence="6 10" type="primary">clpX</name>
    <name evidence="10" type="ORF">U6C28_11140</name>
</gene>
<dbReference type="InterPro" id="IPR004487">
    <property type="entry name" value="Clp_protease_ATP-bd_su_ClpX"/>
</dbReference>
<evidence type="ECO:0000256" key="1">
    <source>
        <dbReference type="ARBA" id="ARBA00022723"/>
    </source>
</evidence>
<keyword evidence="11" id="KW-1185">Reference proteome</keyword>
<dbReference type="PANTHER" id="PTHR48102">
    <property type="entry name" value="ATP-DEPENDENT CLP PROTEASE ATP-BINDING SUBUNIT CLPX-LIKE, MITOCHONDRIAL-RELATED"/>
    <property type="match status" value="1"/>
</dbReference>
<keyword evidence="10" id="KW-0645">Protease</keyword>
<protein>
    <recommendedName>
        <fullName evidence="6">ATP-dependent Clp protease ATP-binding subunit ClpX</fullName>
    </recommendedName>
</protein>
<feature type="binding site" evidence="6 7">
    <location>
        <position position="16"/>
    </location>
    <ligand>
        <name>Zn(2+)</name>
        <dbReference type="ChEBI" id="CHEBI:29105"/>
    </ligand>
</feature>
<comment type="similarity">
    <text evidence="6 7">Belongs to the ClpX chaperone family.</text>
</comment>
<evidence type="ECO:0000313" key="11">
    <source>
        <dbReference type="Proteomes" id="UP001289615"/>
    </source>
</evidence>
<evidence type="ECO:0000256" key="2">
    <source>
        <dbReference type="ARBA" id="ARBA00022741"/>
    </source>
</evidence>
<dbReference type="SMART" id="SM01086">
    <property type="entry name" value="ClpB_D2-small"/>
    <property type="match status" value="1"/>
</dbReference>
<dbReference type="CDD" id="cd19497">
    <property type="entry name" value="RecA-like_ClpX"/>
    <property type="match status" value="1"/>
</dbReference>
<dbReference type="Gene3D" id="6.20.220.10">
    <property type="entry name" value="ClpX chaperone, C4-type zinc finger domain"/>
    <property type="match status" value="1"/>
</dbReference>
<dbReference type="GO" id="GO:0006508">
    <property type="term" value="P:proteolysis"/>
    <property type="evidence" value="ECO:0007669"/>
    <property type="project" value="UniProtKB-KW"/>
</dbReference>
<keyword evidence="5 6" id="KW-0143">Chaperone</keyword>
<comment type="caution">
    <text evidence="10">The sequence shown here is derived from an EMBL/GenBank/DDBJ whole genome shotgun (WGS) entry which is preliminary data.</text>
</comment>
<dbReference type="Gene3D" id="3.40.50.300">
    <property type="entry name" value="P-loop containing nucleotide triphosphate hydrolases"/>
    <property type="match status" value="1"/>
</dbReference>
<dbReference type="EMBL" id="JAXUIA010000006">
    <property type="protein sequence ID" value="MEA0976851.1"/>
    <property type="molecule type" value="Genomic_DNA"/>
</dbReference>
<dbReference type="NCBIfam" id="NF003745">
    <property type="entry name" value="PRK05342.1"/>
    <property type="match status" value="1"/>
</dbReference>
<dbReference type="InterPro" id="IPR059188">
    <property type="entry name" value="Znf_CLPX-like"/>
</dbReference>
<evidence type="ECO:0000256" key="4">
    <source>
        <dbReference type="ARBA" id="ARBA00022840"/>
    </source>
</evidence>
<dbReference type="InterPro" id="IPR027417">
    <property type="entry name" value="P-loop_NTPase"/>
</dbReference>
<feature type="binding site" evidence="6">
    <location>
        <begin position="117"/>
        <end position="124"/>
    </location>
    <ligand>
        <name>ATP</name>
        <dbReference type="ChEBI" id="CHEBI:30616"/>
    </ligand>
</feature>
<keyword evidence="1 6" id="KW-0479">Metal-binding</keyword>